<dbReference type="Pfam" id="PF06500">
    <property type="entry name" value="FrsA-like"/>
    <property type="match status" value="1"/>
</dbReference>
<evidence type="ECO:0000256" key="1">
    <source>
        <dbReference type="ARBA" id="ARBA00008645"/>
    </source>
</evidence>
<proteinExistence type="inferred from homology"/>
<keyword evidence="2 3" id="KW-0378">Hydrolase</keyword>
<dbReference type="PANTHER" id="PTHR22946">
    <property type="entry name" value="DIENELACTONE HYDROLASE DOMAIN-CONTAINING PROTEIN-RELATED"/>
    <property type="match status" value="1"/>
</dbReference>
<evidence type="ECO:0000256" key="2">
    <source>
        <dbReference type="ARBA" id="ARBA00022801"/>
    </source>
</evidence>
<accession>A0A561T3T8</accession>
<dbReference type="Gene3D" id="3.40.50.1820">
    <property type="entry name" value="alpha/beta hydrolase"/>
    <property type="match status" value="1"/>
</dbReference>
<comment type="similarity">
    <text evidence="1">Belongs to the AB hydrolase superfamily.</text>
</comment>
<dbReference type="InterPro" id="IPR029058">
    <property type="entry name" value="AB_hydrolase_fold"/>
</dbReference>
<dbReference type="RefSeq" id="WP_246170816.1">
    <property type="nucleotide sequence ID" value="NZ_VIWU01000001.1"/>
</dbReference>
<dbReference type="PANTHER" id="PTHR22946:SF12">
    <property type="entry name" value="CONIDIAL PIGMENT BIOSYNTHESIS PROTEIN AYG1 (AFU_ORTHOLOGUE AFUA_2G17550)"/>
    <property type="match status" value="1"/>
</dbReference>
<sequence>MFAQNPQYEFELLRVMGQTPYGAAEIGECLATARRVVESDDDSWYREWTATAEWVLARGEEALAGGHRISARDAFLRAANYFRTSEFFLHGNPADPRIRTAAARGVQAFRRAAGLFAPPAEVLEIPYEGVTLPGYFFSCGAGEPRPLVVAHNGFDGTGEEIWSMVGRAGQERGYHVLAFEGPGQGQVIRELGLPFRPDWERVVGPVLDLAAARPDVRADRIGLLGISMGGVLAPRAAAFDDRIAAVVAFDGVYDMATVPLDYVLRTPPGERDATLARLRAGHDPELDELIERRIDEDGTIRWFSEHGRWVMGVPTTHALYARWADFTVADGVAEKITCPVLVVDGEHDQTLGGQPAQLLAHLTAPATLLAFDAGFGGALHNQVDVLRRAAGAIYDWLDDVLAP</sequence>
<dbReference type="Proteomes" id="UP000321261">
    <property type="component" value="Unassembled WGS sequence"/>
</dbReference>
<keyword evidence="4" id="KW-1185">Reference proteome</keyword>
<evidence type="ECO:0000313" key="4">
    <source>
        <dbReference type="Proteomes" id="UP000321261"/>
    </source>
</evidence>
<dbReference type="InterPro" id="IPR010520">
    <property type="entry name" value="FrsA-like"/>
</dbReference>
<dbReference type="GO" id="GO:0016787">
    <property type="term" value="F:hydrolase activity"/>
    <property type="evidence" value="ECO:0007669"/>
    <property type="project" value="UniProtKB-KW"/>
</dbReference>
<comment type="caution">
    <text evidence="3">The sequence shown here is derived from an EMBL/GenBank/DDBJ whole genome shotgun (WGS) entry which is preliminary data.</text>
</comment>
<dbReference type="Gene3D" id="1.20.1440.110">
    <property type="entry name" value="acylaminoacyl peptidase"/>
    <property type="match status" value="1"/>
</dbReference>
<reference evidence="3 4" key="1">
    <citation type="submission" date="2019-06" db="EMBL/GenBank/DDBJ databases">
        <title>Sequencing the genomes of 1000 actinobacteria strains.</title>
        <authorList>
            <person name="Klenk H.-P."/>
        </authorList>
    </citation>
    <scope>NUCLEOTIDE SEQUENCE [LARGE SCALE GENOMIC DNA]</scope>
    <source>
        <strain evidence="3 4">DSM 45671</strain>
    </source>
</reference>
<dbReference type="SUPFAM" id="SSF53474">
    <property type="entry name" value="alpha/beta-Hydrolases"/>
    <property type="match status" value="1"/>
</dbReference>
<dbReference type="EMBL" id="VIWU01000001">
    <property type="protein sequence ID" value="TWF81762.1"/>
    <property type="molecule type" value="Genomic_DNA"/>
</dbReference>
<dbReference type="InterPro" id="IPR050261">
    <property type="entry name" value="FrsA_esterase"/>
</dbReference>
<name>A0A561T3T8_9PSEU</name>
<protein>
    <submittedName>
        <fullName evidence="3">Alpha-beta hydrolase superfamily lysophospholipase</fullName>
    </submittedName>
</protein>
<evidence type="ECO:0000313" key="3">
    <source>
        <dbReference type="EMBL" id="TWF81762.1"/>
    </source>
</evidence>
<organism evidence="3 4">
    <name type="scientific">Pseudonocardia hierapolitana</name>
    <dbReference type="NCBI Taxonomy" id="1128676"/>
    <lineage>
        <taxon>Bacteria</taxon>
        <taxon>Bacillati</taxon>
        <taxon>Actinomycetota</taxon>
        <taxon>Actinomycetes</taxon>
        <taxon>Pseudonocardiales</taxon>
        <taxon>Pseudonocardiaceae</taxon>
        <taxon>Pseudonocardia</taxon>
    </lineage>
</organism>
<dbReference type="AlphaFoldDB" id="A0A561T3T8"/>
<gene>
    <name evidence="3" type="ORF">FHX44_117707</name>
</gene>